<dbReference type="GO" id="GO:0005886">
    <property type="term" value="C:plasma membrane"/>
    <property type="evidence" value="ECO:0007669"/>
    <property type="project" value="TreeGrafter"/>
</dbReference>
<evidence type="ECO:0000256" key="2">
    <source>
        <dbReference type="SAM" id="Phobius"/>
    </source>
</evidence>
<feature type="transmembrane region" description="Helical" evidence="2">
    <location>
        <begin position="394"/>
        <end position="415"/>
    </location>
</feature>
<dbReference type="Gene3D" id="1.10.1380.10">
    <property type="entry name" value="Neutral endopeptidase , domain2"/>
    <property type="match status" value="1"/>
</dbReference>
<gene>
    <name evidence="3" type="ORF">HPB52_002708</name>
</gene>
<dbReference type="Gene3D" id="3.40.390.10">
    <property type="entry name" value="Collagenase (Catalytic Domain)"/>
    <property type="match status" value="2"/>
</dbReference>
<dbReference type="PANTHER" id="PTHR11733">
    <property type="entry name" value="ZINC METALLOPROTEASE FAMILY M13 NEPRILYSIN-RELATED"/>
    <property type="match status" value="1"/>
</dbReference>
<keyword evidence="2" id="KW-1133">Transmembrane helix</keyword>
<feature type="compositionally biased region" description="Basic and acidic residues" evidence="1">
    <location>
        <begin position="1"/>
        <end position="17"/>
    </location>
</feature>
<dbReference type="PROSITE" id="PS51885">
    <property type="entry name" value="NEPRILYSIN"/>
    <property type="match status" value="1"/>
</dbReference>
<dbReference type="GO" id="GO:0004222">
    <property type="term" value="F:metalloendopeptidase activity"/>
    <property type="evidence" value="ECO:0007669"/>
    <property type="project" value="InterPro"/>
</dbReference>
<feature type="region of interest" description="Disordered" evidence="1">
    <location>
        <begin position="1"/>
        <end position="113"/>
    </location>
</feature>
<evidence type="ECO:0000313" key="4">
    <source>
        <dbReference type="Proteomes" id="UP000821837"/>
    </source>
</evidence>
<feature type="compositionally biased region" description="Polar residues" evidence="1">
    <location>
        <begin position="47"/>
        <end position="56"/>
    </location>
</feature>
<keyword evidence="2" id="KW-0812">Transmembrane</keyword>
<dbReference type="EMBL" id="JABSTV010001253">
    <property type="protein sequence ID" value="KAH7942933.1"/>
    <property type="molecule type" value="Genomic_DNA"/>
</dbReference>
<dbReference type="InterPro" id="IPR042089">
    <property type="entry name" value="Peptidase_M13_dom_2"/>
</dbReference>
<keyword evidence="2" id="KW-0472">Membrane</keyword>
<dbReference type="SUPFAM" id="SSF55486">
    <property type="entry name" value="Metalloproteases ('zincins'), catalytic domain"/>
    <property type="match status" value="1"/>
</dbReference>
<accession>A0A9D4PHR4</accession>
<protein>
    <submittedName>
        <fullName evidence="3">Uncharacterized protein</fullName>
    </submittedName>
</protein>
<dbReference type="InterPro" id="IPR024079">
    <property type="entry name" value="MetalloPept_cat_dom_sf"/>
</dbReference>
<organism evidence="3 4">
    <name type="scientific">Rhipicephalus sanguineus</name>
    <name type="common">Brown dog tick</name>
    <name type="synonym">Ixodes sanguineus</name>
    <dbReference type="NCBI Taxonomy" id="34632"/>
    <lineage>
        <taxon>Eukaryota</taxon>
        <taxon>Metazoa</taxon>
        <taxon>Ecdysozoa</taxon>
        <taxon>Arthropoda</taxon>
        <taxon>Chelicerata</taxon>
        <taxon>Arachnida</taxon>
        <taxon>Acari</taxon>
        <taxon>Parasitiformes</taxon>
        <taxon>Ixodida</taxon>
        <taxon>Ixodoidea</taxon>
        <taxon>Ixodidae</taxon>
        <taxon>Rhipicephalinae</taxon>
        <taxon>Rhipicephalus</taxon>
        <taxon>Rhipicephalus</taxon>
    </lineage>
</organism>
<dbReference type="InterPro" id="IPR000718">
    <property type="entry name" value="Peptidase_M13"/>
</dbReference>
<comment type="caution">
    <text evidence="3">The sequence shown here is derived from an EMBL/GenBank/DDBJ whole genome shotgun (WGS) entry which is preliminary data.</text>
</comment>
<feature type="region of interest" description="Disordered" evidence="1">
    <location>
        <begin position="181"/>
        <end position="212"/>
    </location>
</feature>
<dbReference type="GO" id="GO:0016485">
    <property type="term" value="P:protein processing"/>
    <property type="evidence" value="ECO:0007669"/>
    <property type="project" value="TreeGrafter"/>
</dbReference>
<dbReference type="PANTHER" id="PTHR11733:SF167">
    <property type="entry name" value="FI17812P1-RELATED"/>
    <property type="match status" value="1"/>
</dbReference>
<evidence type="ECO:0000313" key="3">
    <source>
        <dbReference type="EMBL" id="KAH7942933.1"/>
    </source>
</evidence>
<keyword evidence="4" id="KW-1185">Reference proteome</keyword>
<sequence length="927" mass="101001">MDPRLMKKGGSEREHEVGTPGTPFTKSLRGASDRCSVDCSPRPTPTLEENSTNRSQFVDALEQPDTSAKEAAVSEEPRLLSTHAPRKRYSMDAKEDAPPAIEGIAEQTQLEPCESLTKRAATDKSVARDMVVPTKHASQSPLSAVINSGVTGKAIPGANDVAEAPPVDHRETMWKRASIDKSVSRDEVIPTRPAPHSPIRTEPSPSANSKDAAVVDITEELRKDPREPLRKRASIDRSISSGVLVPTTPPAHSPLKNLSGKDILDVVEGVLQDIVDTAEMAIVDPREPLRKRGSIDRSMSLGMVVPTRPASLTRVQTLPVDGATIDSDDKSAADPREPMIGRASTDMCVSEGHVIPTSPSVRSLHSFTDSGGQPSAFARKAYRRRPETSAMSRPLVGAALAVMALAVVVLSILVVRRVQSPLRALSDDVCDTDDCVQHARDILATMDEYADPCVDLYAHVCGRGPQWTSKRTATMAHAYSRDVMPTFGDQRALQDFEPIAPAVIVASNAAKRCLDTSRGSEDETFVTFMRNRKLSWPHPAAASGHKAVPSDVLDVLLDLAVNWRVALWFDVTVSSWTRDGDAVVIVGEHGDVPTLRMEQLAEFDDASYDDVARNLCAFLSGGRVALDGATLEELRRDETAFRKVLLSGDEEDEPYDDLVLLSDVTEVFGKAASSMEWTSLLSKYLNSVINVSADTKLLIMNERRFASIGGLVGSIPVSRLLNVVGWTFAYAYAWIVNTDFDFLSAGTAVDLARKRVQYRWHSGSVLYLYALNELRLSLSALFPPSYLRGGSGAMTYAGLDFNLARQALRSVDLRGRALDGAGQNISWLDVAKSVAERRSITDLFALDLALAAMQQASEKDREKRPLRLKYLEGLTATQTFYVSYCSHYCGEPSGRRQCNVAMNGSDFGASFSCPHPKQPTSQACVFV</sequence>
<reference evidence="3" key="1">
    <citation type="journal article" date="2020" name="Cell">
        <title>Large-Scale Comparative Analyses of Tick Genomes Elucidate Their Genetic Diversity and Vector Capacities.</title>
        <authorList>
            <consortium name="Tick Genome and Microbiome Consortium (TIGMIC)"/>
            <person name="Jia N."/>
            <person name="Wang J."/>
            <person name="Shi W."/>
            <person name="Du L."/>
            <person name="Sun Y."/>
            <person name="Zhan W."/>
            <person name="Jiang J.F."/>
            <person name="Wang Q."/>
            <person name="Zhang B."/>
            <person name="Ji P."/>
            <person name="Bell-Sakyi L."/>
            <person name="Cui X.M."/>
            <person name="Yuan T.T."/>
            <person name="Jiang B.G."/>
            <person name="Yang W.F."/>
            <person name="Lam T.T."/>
            <person name="Chang Q.C."/>
            <person name="Ding S.J."/>
            <person name="Wang X.J."/>
            <person name="Zhu J.G."/>
            <person name="Ruan X.D."/>
            <person name="Zhao L."/>
            <person name="Wei J.T."/>
            <person name="Ye R.Z."/>
            <person name="Que T.C."/>
            <person name="Du C.H."/>
            <person name="Zhou Y.H."/>
            <person name="Cheng J.X."/>
            <person name="Dai P.F."/>
            <person name="Guo W.B."/>
            <person name="Han X.H."/>
            <person name="Huang E.J."/>
            <person name="Li L.F."/>
            <person name="Wei W."/>
            <person name="Gao Y.C."/>
            <person name="Liu J.Z."/>
            <person name="Shao H.Z."/>
            <person name="Wang X."/>
            <person name="Wang C.C."/>
            <person name="Yang T.C."/>
            <person name="Huo Q.B."/>
            <person name="Li W."/>
            <person name="Chen H.Y."/>
            <person name="Chen S.E."/>
            <person name="Zhou L.G."/>
            <person name="Ni X.B."/>
            <person name="Tian J.H."/>
            <person name="Sheng Y."/>
            <person name="Liu T."/>
            <person name="Pan Y.S."/>
            <person name="Xia L.Y."/>
            <person name="Li J."/>
            <person name="Zhao F."/>
            <person name="Cao W.C."/>
        </authorList>
    </citation>
    <scope>NUCLEOTIDE SEQUENCE</scope>
    <source>
        <strain evidence="3">Rsan-2018</strain>
    </source>
</reference>
<dbReference type="AlphaFoldDB" id="A0A9D4PHR4"/>
<dbReference type="VEuPathDB" id="VectorBase:RSAN_049738"/>
<evidence type="ECO:0000256" key="1">
    <source>
        <dbReference type="SAM" id="MobiDB-lite"/>
    </source>
</evidence>
<dbReference type="Proteomes" id="UP000821837">
    <property type="component" value="Unassembled WGS sequence"/>
</dbReference>
<proteinExistence type="predicted"/>
<reference evidence="3" key="2">
    <citation type="submission" date="2021-09" db="EMBL/GenBank/DDBJ databases">
        <authorList>
            <person name="Jia N."/>
            <person name="Wang J."/>
            <person name="Shi W."/>
            <person name="Du L."/>
            <person name="Sun Y."/>
            <person name="Zhan W."/>
            <person name="Jiang J."/>
            <person name="Wang Q."/>
            <person name="Zhang B."/>
            <person name="Ji P."/>
            <person name="Sakyi L.B."/>
            <person name="Cui X."/>
            <person name="Yuan T."/>
            <person name="Jiang B."/>
            <person name="Yang W."/>
            <person name="Lam T.T.-Y."/>
            <person name="Chang Q."/>
            <person name="Ding S."/>
            <person name="Wang X."/>
            <person name="Zhu J."/>
            <person name="Ruan X."/>
            <person name="Zhao L."/>
            <person name="Wei J."/>
            <person name="Que T."/>
            <person name="Du C."/>
            <person name="Cheng J."/>
            <person name="Dai P."/>
            <person name="Han X."/>
            <person name="Huang E."/>
            <person name="Gao Y."/>
            <person name="Liu J."/>
            <person name="Shao H."/>
            <person name="Ye R."/>
            <person name="Li L."/>
            <person name="Wei W."/>
            <person name="Wang X."/>
            <person name="Wang C."/>
            <person name="Huo Q."/>
            <person name="Li W."/>
            <person name="Guo W."/>
            <person name="Chen H."/>
            <person name="Chen S."/>
            <person name="Zhou L."/>
            <person name="Zhou L."/>
            <person name="Ni X."/>
            <person name="Tian J."/>
            <person name="Zhou Y."/>
            <person name="Sheng Y."/>
            <person name="Liu T."/>
            <person name="Pan Y."/>
            <person name="Xia L."/>
            <person name="Li J."/>
            <person name="Zhao F."/>
            <person name="Cao W."/>
        </authorList>
    </citation>
    <scope>NUCLEOTIDE SEQUENCE</scope>
    <source>
        <strain evidence="3">Rsan-2018</strain>
        <tissue evidence="3">Larvae</tissue>
    </source>
</reference>
<name>A0A9D4PHR4_RHISA</name>